<protein>
    <submittedName>
        <fullName evidence="2">Uncharacterized protein</fullName>
    </submittedName>
</protein>
<feature type="compositionally biased region" description="Polar residues" evidence="1">
    <location>
        <begin position="103"/>
        <end position="115"/>
    </location>
</feature>
<name>A0A6G1I2E6_9PEZI</name>
<keyword evidence="3" id="KW-1185">Reference proteome</keyword>
<evidence type="ECO:0000313" key="3">
    <source>
        <dbReference type="Proteomes" id="UP000799640"/>
    </source>
</evidence>
<gene>
    <name evidence="2" type="ORF">EJ06DRAFT_528351</name>
</gene>
<sequence length="115" mass="12122">MSAALIAPFPPSLPAGARNHTPMFRFTASTSALDALSPTSLVSHISLTPPIVDAQSRDIPTPRPIPNPLPSSFTPTSQLTAHHNPDALVTHPPYSQLGDREPSQNTLAPMTPSSP</sequence>
<dbReference type="AlphaFoldDB" id="A0A6G1I2E6"/>
<feature type="compositionally biased region" description="Polar residues" evidence="1">
    <location>
        <begin position="71"/>
        <end position="81"/>
    </location>
</feature>
<evidence type="ECO:0000313" key="2">
    <source>
        <dbReference type="EMBL" id="KAF2402237.1"/>
    </source>
</evidence>
<reference evidence="2" key="1">
    <citation type="journal article" date="2020" name="Stud. Mycol.">
        <title>101 Dothideomycetes genomes: a test case for predicting lifestyles and emergence of pathogens.</title>
        <authorList>
            <person name="Haridas S."/>
            <person name="Albert R."/>
            <person name="Binder M."/>
            <person name="Bloem J."/>
            <person name="Labutti K."/>
            <person name="Salamov A."/>
            <person name="Andreopoulos B."/>
            <person name="Baker S."/>
            <person name="Barry K."/>
            <person name="Bills G."/>
            <person name="Bluhm B."/>
            <person name="Cannon C."/>
            <person name="Castanera R."/>
            <person name="Culley D."/>
            <person name="Daum C."/>
            <person name="Ezra D."/>
            <person name="Gonzalez J."/>
            <person name="Henrissat B."/>
            <person name="Kuo A."/>
            <person name="Liang C."/>
            <person name="Lipzen A."/>
            <person name="Lutzoni F."/>
            <person name="Magnuson J."/>
            <person name="Mondo S."/>
            <person name="Nolan M."/>
            <person name="Ohm R."/>
            <person name="Pangilinan J."/>
            <person name="Park H.-J."/>
            <person name="Ramirez L."/>
            <person name="Alfaro M."/>
            <person name="Sun H."/>
            <person name="Tritt A."/>
            <person name="Yoshinaga Y."/>
            <person name="Zwiers L.-H."/>
            <person name="Turgeon B."/>
            <person name="Goodwin S."/>
            <person name="Spatafora J."/>
            <person name="Crous P."/>
            <person name="Grigoriev I."/>
        </authorList>
    </citation>
    <scope>NUCLEOTIDE SEQUENCE</scope>
    <source>
        <strain evidence="2">CBS 262.69</strain>
    </source>
</reference>
<accession>A0A6G1I2E6</accession>
<organism evidence="2 3">
    <name type="scientific">Trichodelitschia bisporula</name>
    <dbReference type="NCBI Taxonomy" id="703511"/>
    <lineage>
        <taxon>Eukaryota</taxon>
        <taxon>Fungi</taxon>
        <taxon>Dikarya</taxon>
        <taxon>Ascomycota</taxon>
        <taxon>Pezizomycotina</taxon>
        <taxon>Dothideomycetes</taxon>
        <taxon>Dothideomycetes incertae sedis</taxon>
        <taxon>Phaeotrichales</taxon>
        <taxon>Phaeotrichaceae</taxon>
        <taxon>Trichodelitschia</taxon>
    </lineage>
</organism>
<dbReference type="Proteomes" id="UP000799640">
    <property type="component" value="Unassembled WGS sequence"/>
</dbReference>
<feature type="region of interest" description="Disordered" evidence="1">
    <location>
        <begin position="53"/>
        <end position="115"/>
    </location>
</feature>
<evidence type="ECO:0000256" key="1">
    <source>
        <dbReference type="SAM" id="MobiDB-lite"/>
    </source>
</evidence>
<proteinExistence type="predicted"/>
<dbReference type="EMBL" id="ML996691">
    <property type="protein sequence ID" value="KAF2402237.1"/>
    <property type="molecule type" value="Genomic_DNA"/>
</dbReference>